<gene>
    <name evidence="1" type="primary">virB4-2</name>
    <name evidence="1" type="ORF">HPNQ4099_0319</name>
</gene>
<name>J0J2R5_HELPX</name>
<dbReference type="EMBL" id="AKNU01000001">
    <property type="protein sequence ID" value="EJB31922.1"/>
    <property type="molecule type" value="Genomic_DNA"/>
</dbReference>
<evidence type="ECO:0000313" key="1">
    <source>
        <dbReference type="EMBL" id="EJB31922.1"/>
    </source>
</evidence>
<organism evidence="1 2">
    <name type="scientific">Helicobacter pylori NQ4099</name>
    <dbReference type="NCBI Taxonomy" id="992026"/>
    <lineage>
        <taxon>Bacteria</taxon>
        <taxon>Pseudomonadati</taxon>
        <taxon>Campylobacterota</taxon>
        <taxon>Epsilonproteobacteria</taxon>
        <taxon>Campylobacterales</taxon>
        <taxon>Helicobacteraceae</taxon>
        <taxon>Helicobacter</taxon>
    </lineage>
</organism>
<protein>
    <submittedName>
        <fullName evidence="1">VirB4 type IV secretion ATPase domain protein</fullName>
    </submittedName>
</protein>
<accession>J0J2R5</accession>
<comment type="caution">
    <text evidence="1">The sequence shown here is derived from an EMBL/GenBank/DDBJ whole genome shotgun (WGS) entry which is preliminary data.</text>
</comment>
<dbReference type="AlphaFoldDB" id="J0J2R5"/>
<reference evidence="1 2" key="1">
    <citation type="journal article" date="2013" name="Pathog. Dis.">
        <title>Genome sequences of 65 Helicobacter pylori strains isolated from asymptomatic individuals and patients with gastric cancer, peptic ulcer disease, or gastritis.</title>
        <authorList>
            <person name="Blanchard T.G."/>
            <person name="Czinn S.J."/>
            <person name="Correa P."/>
            <person name="Nakazawa T."/>
            <person name="Keelan M."/>
            <person name="Morningstar L."/>
            <person name="Santana-Cruz I."/>
            <person name="Maroo A."/>
            <person name="McCracken C."/>
            <person name="Shefchek K."/>
            <person name="Daugherty S."/>
            <person name="Song Y."/>
            <person name="Fraser C.M."/>
            <person name="Fricke W.F."/>
        </authorList>
    </citation>
    <scope>NUCLEOTIDE SEQUENCE [LARGE SCALE GENOMIC DNA]</scope>
    <source>
        <strain evidence="1 2">NQ4099</strain>
    </source>
</reference>
<proteinExistence type="predicted"/>
<evidence type="ECO:0000313" key="2">
    <source>
        <dbReference type="Proteomes" id="UP000003402"/>
    </source>
</evidence>
<dbReference type="Proteomes" id="UP000003402">
    <property type="component" value="Unassembled WGS sequence"/>
</dbReference>
<dbReference type="PATRIC" id="fig|992026.3.peg.311"/>
<sequence length="39" mass="4847">MVEHIDNLIKHYPKTWREVFVSNKHENFDDKKHLEKVLK</sequence>